<sequence length="145" mass="15602">MEGREEIPLAKDEISKPIRRRSRASRRTPTTLLNTDATNFRAMVQRFTGGPAATFAARSQIPNGGGATLNFMEHVNAAAARPAAGGFYVPYPNQLQQQQQQHMFMMDVAAMHGGGGGGGPSSQAAARPPGSSDGNENRDYDNYMF</sequence>
<gene>
    <name evidence="3" type="ORF">DH2020_011302</name>
</gene>
<proteinExistence type="predicted"/>
<feature type="compositionally biased region" description="Low complexity" evidence="1">
    <location>
        <begin position="121"/>
        <end position="132"/>
    </location>
</feature>
<feature type="compositionally biased region" description="Basic residues" evidence="1">
    <location>
        <begin position="17"/>
        <end position="26"/>
    </location>
</feature>
<protein>
    <recommendedName>
        <fullName evidence="2">VQ domain-containing protein</fullName>
    </recommendedName>
</protein>
<keyword evidence="4" id="KW-1185">Reference proteome</keyword>
<dbReference type="EMBL" id="JABTTQ020000005">
    <property type="protein sequence ID" value="KAK6157054.1"/>
    <property type="molecule type" value="Genomic_DNA"/>
</dbReference>
<evidence type="ECO:0000256" key="1">
    <source>
        <dbReference type="SAM" id="MobiDB-lite"/>
    </source>
</evidence>
<evidence type="ECO:0000313" key="4">
    <source>
        <dbReference type="Proteomes" id="UP001318860"/>
    </source>
</evidence>
<dbReference type="Proteomes" id="UP001318860">
    <property type="component" value="Unassembled WGS sequence"/>
</dbReference>
<feature type="domain" description="VQ" evidence="2">
    <location>
        <begin position="28"/>
        <end position="53"/>
    </location>
</feature>
<organism evidence="3 4">
    <name type="scientific">Rehmannia glutinosa</name>
    <name type="common">Chinese foxglove</name>
    <dbReference type="NCBI Taxonomy" id="99300"/>
    <lineage>
        <taxon>Eukaryota</taxon>
        <taxon>Viridiplantae</taxon>
        <taxon>Streptophyta</taxon>
        <taxon>Embryophyta</taxon>
        <taxon>Tracheophyta</taxon>
        <taxon>Spermatophyta</taxon>
        <taxon>Magnoliopsida</taxon>
        <taxon>eudicotyledons</taxon>
        <taxon>Gunneridae</taxon>
        <taxon>Pentapetalae</taxon>
        <taxon>asterids</taxon>
        <taxon>lamiids</taxon>
        <taxon>Lamiales</taxon>
        <taxon>Orobanchaceae</taxon>
        <taxon>Rehmannieae</taxon>
        <taxon>Rehmannia</taxon>
    </lineage>
</organism>
<dbReference type="Pfam" id="PF05678">
    <property type="entry name" value="VQ"/>
    <property type="match status" value="1"/>
</dbReference>
<accession>A0ABR0XD10</accession>
<feature type="region of interest" description="Disordered" evidence="1">
    <location>
        <begin position="1"/>
        <end position="27"/>
    </location>
</feature>
<feature type="compositionally biased region" description="Basic and acidic residues" evidence="1">
    <location>
        <begin position="1"/>
        <end position="16"/>
    </location>
</feature>
<comment type="caution">
    <text evidence="3">The sequence shown here is derived from an EMBL/GenBank/DDBJ whole genome shotgun (WGS) entry which is preliminary data.</text>
</comment>
<reference evidence="3 4" key="1">
    <citation type="journal article" date="2021" name="Comput. Struct. Biotechnol. J.">
        <title>De novo genome assembly of the potent medicinal plant Rehmannia glutinosa using nanopore technology.</title>
        <authorList>
            <person name="Ma L."/>
            <person name="Dong C."/>
            <person name="Song C."/>
            <person name="Wang X."/>
            <person name="Zheng X."/>
            <person name="Niu Y."/>
            <person name="Chen S."/>
            <person name="Feng W."/>
        </authorList>
    </citation>
    <scope>NUCLEOTIDE SEQUENCE [LARGE SCALE GENOMIC DNA]</scope>
    <source>
        <strain evidence="3">DH-2019</strain>
    </source>
</reference>
<feature type="compositionally biased region" description="Basic and acidic residues" evidence="1">
    <location>
        <begin position="135"/>
        <end position="145"/>
    </location>
</feature>
<dbReference type="InterPro" id="IPR039609">
    <property type="entry name" value="VQ_15/22"/>
</dbReference>
<dbReference type="InterPro" id="IPR008889">
    <property type="entry name" value="VQ"/>
</dbReference>
<dbReference type="PANTHER" id="PTHR33179">
    <property type="entry name" value="VQ MOTIF-CONTAINING PROTEIN"/>
    <property type="match status" value="1"/>
</dbReference>
<dbReference type="PANTHER" id="PTHR33179:SF29">
    <property type="entry name" value="OS06G0666400 PROTEIN"/>
    <property type="match status" value="1"/>
</dbReference>
<feature type="region of interest" description="Disordered" evidence="1">
    <location>
        <begin position="110"/>
        <end position="145"/>
    </location>
</feature>
<evidence type="ECO:0000313" key="3">
    <source>
        <dbReference type="EMBL" id="KAK6157054.1"/>
    </source>
</evidence>
<evidence type="ECO:0000259" key="2">
    <source>
        <dbReference type="Pfam" id="PF05678"/>
    </source>
</evidence>
<name>A0ABR0XD10_REHGL</name>